<accession>A0A1U9K5D0</accession>
<reference evidence="1 2" key="1">
    <citation type="journal article" date="2015" name="Int. J. Syst. Evol. Microbiol.">
        <title>Novibacillus thermophilus gen. nov., sp. nov., a Gram-staining-negative and moderately thermophilic member of the family Thermoactinomycetaceae.</title>
        <authorList>
            <person name="Yang G."/>
            <person name="Chen J."/>
            <person name="Zhou S."/>
        </authorList>
    </citation>
    <scope>NUCLEOTIDE SEQUENCE [LARGE SCALE GENOMIC DNA]</scope>
    <source>
        <strain evidence="1 2">SG-1</strain>
    </source>
</reference>
<gene>
    <name evidence="1" type="ORF">B0W44_05225</name>
</gene>
<dbReference type="EMBL" id="CP019699">
    <property type="protein sequence ID" value="AQS55269.1"/>
    <property type="molecule type" value="Genomic_DNA"/>
</dbReference>
<protein>
    <submittedName>
        <fullName evidence="1">Uncharacterized protein</fullName>
    </submittedName>
</protein>
<evidence type="ECO:0000313" key="2">
    <source>
        <dbReference type="Proteomes" id="UP000188603"/>
    </source>
</evidence>
<name>A0A1U9K5D0_9BACL</name>
<evidence type="ECO:0000313" key="1">
    <source>
        <dbReference type="EMBL" id="AQS55269.1"/>
    </source>
</evidence>
<organism evidence="1 2">
    <name type="scientific">Novibacillus thermophilus</name>
    <dbReference type="NCBI Taxonomy" id="1471761"/>
    <lineage>
        <taxon>Bacteria</taxon>
        <taxon>Bacillati</taxon>
        <taxon>Bacillota</taxon>
        <taxon>Bacilli</taxon>
        <taxon>Bacillales</taxon>
        <taxon>Thermoactinomycetaceae</taxon>
        <taxon>Novibacillus</taxon>
    </lineage>
</organism>
<dbReference type="STRING" id="1471761.B0W44_05225"/>
<keyword evidence="2" id="KW-1185">Reference proteome</keyword>
<proteinExistence type="predicted"/>
<dbReference type="Proteomes" id="UP000188603">
    <property type="component" value="Chromosome"/>
</dbReference>
<sequence length="62" mass="6944">MYLVTGDMYEDVEIVKEVPSELKENVSELFIGVKSDTSTVYISPEMIVSIELENTTLKVISS</sequence>
<dbReference type="AlphaFoldDB" id="A0A1U9K5D0"/>
<dbReference type="KEGG" id="ntr:B0W44_05225"/>